<organism evidence="1">
    <name type="scientific">Arundo donax</name>
    <name type="common">Giant reed</name>
    <name type="synonym">Donax arundinaceus</name>
    <dbReference type="NCBI Taxonomy" id="35708"/>
    <lineage>
        <taxon>Eukaryota</taxon>
        <taxon>Viridiplantae</taxon>
        <taxon>Streptophyta</taxon>
        <taxon>Embryophyta</taxon>
        <taxon>Tracheophyta</taxon>
        <taxon>Spermatophyta</taxon>
        <taxon>Magnoliopsida</taxon>
        <taxon>Liliopsida</taxon>
        <taxon>Poales</taxon>
        <taxon>Poaceae</taxon>
        <taxon>PACMAD clade</taxon>
        <taxon>Arundinoideae</taxon>
        <taxon>Arundineae</taxon>
        <taxon>Arundo</taxon>
    </lineage>
</organism>
<accession>A0A0A9FU41</accession>
<evidence type="ECO:0000313" key="1">
    <source>
        <dbReference type="EMBL" id="JAE15772.1"/>
    </source>
</evidence>
<sequence>MGPVVDFMEAILGSSSTSAASALSVDSFSANTVMQPHCWIP</sequence>
<name>A0A0A9FU41_ARUDO</name>
<reference evidence="1" key="2">
    <citation type="journal article" date="2015" name="Data Brief">
        <title>Shoot transcriptome of the giant reed, Arundo donax.</title>
        <authorList>
            <person name="Barrero R.A."/>
            <person name="Guerrero F.D."/>
            <person name="Moolhuijzen P."/>
            <person name="Goolsby J.A."/>
            <person name="Tidwell J."/>
            <person name="Bellgard S.E."/>
            <person name="Bellgard M.I."/>
        </authorList>
    </citation>
    <scope>NUCLEOTIDE SEQUENCE</scope>
    <source>
        <tissue evidence="1">Shoot tissue taken approximately 20 cm above the soil surface</tissue>
    </source>
</reference>
<reference evidence="1" key="1">
    <citation type="submission" date="2014-09" db="EMBL/GenBank/DDBJ databases">
        <authorList>
            <person name="Magalhaes I.L.F."/>
            <person name="Oliveira U."/>
            <person name="Santos F.R."/>
            <person name="Vidigal T.H.D.A."/>
            <person name="Brescovit A.D."/>
            <person name="Santos A.J."/>
        </authorList>
    </citation>
    <scope>NUCLEOTIDE SEQUENCE</scope>
    <source>
        <tissue evidence="1">Shoot tissue taken approximately 20 cm above the soil surface</tissue>
    </source>
</reference>
<dbReference type="EMBL" id="GBRH01182124">
    <property type="protein sequence ID" value="JAE15772.1"/>
    <property type="molecule type" value="Transcribed_RNA"/>
</dbReference>
<dbReference type="AlphaFoldDB" id="A0A0A9FU41"/>
<proteinExistence type="predicted"/>
<protein>
    <submittedName>
        <fullName evidence="1">Uncharacterized protein</fullName>
    </submittedName>
</protein>